<evidence type="ECO:0008006" key="2">
    <source>
        <dbReference type="Google" id="ProtNLM"/>
    </source>
</evidence>
<dbReference type="Gene3D" id="1.25.40.10">
    <property type="entry name" value="Tetratricopeptide repeat domain"/>
    <property type="match status" value="1"/>
</dbReference>
<accession>X1T6E0</accession>
<dbReference type="InterPro" id="IPR011990">
    <property type="entry name" value="TPR-like_helical_dom_sf"/>
</dbReference>
<evidence type="ECO:0000313" key="1">
    <source>
        <dbReference type="EMBL" id="GAJ00834.1"/>
    </source>
</evidence>
<name>X1T6E0_9ZZZZ</name>
<dbReference type="AlphaFoldDB" id="X1T6E0"/>
<protein>
    <recommendedName>
        <fullName evidence="2">MalT-like TPR region domain-containing protein</fullName>
    </recommendedName>
</protein>
<sequence>VKGLKFSYQALKIQKKLGKKLDVAESLVFLAEDLEVSGNYEEVIKSFNEAAEIFHELGELEKEEVVKIEIERLKDFSKQMVDDEYFLNKYQVDKY</sequence>
<organism evidence="1">
    <name type="scientific">marine sediment metagenome</name>
    <dbReference type="NCBI Taxonomy" id="412755"/>
    <lineage>
        <taxon>unclassified sequences</taxon>
        <taxon>metagenomes</taxon>
        <taxon>ecological metagenomes</taxon>
    </lineage>
</organism>
<proteinExistence type="predicted"/>
<gene>
    <name evidence="1" type="ORF">S12H4_31837</name>
</gene>
<reference evidence="1" key="1">
    <citation type="journal article" date="2014" name="Front. Microbiol.">
        <title>High frequency of phylogenetically diverse reductive dehalogenase-homologous genes in deep subseafloor sedimentary metagenomes.</title>
        <authorList>
            <person name="Kawai M."/>
            <person name="Futagami T."/>
            <person name="Toyoda A."/>
            <person name="Takaki Y."/>
            <person name="Nishi S."/>
            <person name="Hori S."/>
            <person name="Arai W."/>
            <person name="Tsubouchi T."/>
            <person name="Morono Y."/>
            <person name="Uchiyama I."/>
            <person name="Ito T."/>
            <person name="Fujiyama A."/>
            <person name="Inagaki F."/>
            <person name="Takami H."/>
        </authorList>
    </citation>
    <scope>NUCLEOTIDE SEQUENCE</scope>
    <source>
        <strain evidence="1">Expedition CK06-06</strain>
    </source>
</reference>
<dbReference type="EMBL" id="BARW01018618">
    <property type="protein sequence ID" value="GAJ00834.1"/>
    <property type="molecule type" value="Genomic_DNA"/>
</dbReference>
<feature type="non-terminal residue" evidence="1">
    <location>
        <position position="1"/>
    </location>
</feature>
<dbReference type="SUPFAM" id="SSF48452">
    <property type="entry name" value="TPR-like"/>
    <property type="match status" value="1"/>
</dbReference>
<comment type="caution">
    <text evidence="1">The sequence shown here is derived from an EMBL/GenBank/DDBJ whole genome shotgun (WGS) entry which is preliminary data.</text>
</comment>